<dbReference type="Proteomes" id="UP000230423">
    <property type="component" value="Unassembled WGS sequence"/>
</dbReference>
<keyword evidence="3 6" id="KW-0812">Transmembrane</keyword>
<evidence type="ECO:0000256" key="6">
    <source>
        <dbReference type="SAM" id="Phobius"/>
    </source>
</evidence>
<evidence type="ECO:0000256" key="2">
    <source>
        <dbReference type="ARBA" id="ARBA00005731"/>
    </source>
</evidence>
<evidence type="ECO:0000256" key="1">
    <source>
        <dbReference type="ARBA" id="ARBA00004141"/>
    </source>
</evidence>
<sequence length="132" mass="14174">MVGYCSSLAAATGVQNAPETDDSGVCFNIAIVIFMAEQDTATGLVSATLATALYGSCYVPVRWFEAGDGMYFQWLMCIGQLISGVGVLALTGWPPIYPLALCGGMFFAIGSYVKLDYDCEVILLPMRFLVEQ</sequence>
<gene>
    <name evidence="7" type="ORF">TELCIR_04421</name>
</gene>
<reference evidence="7 8" key="1">
    <citation type="submission" date="2015-09" db="EMBL/GenBank/DDBJ databases">
        <title>Draft genome of the parasitic nematode Teladorsagia circumcincta isolate WARC Sus (inbred).</title>
        <authorList>
            <person name="Mitreva M."/>
        </authorList>
    </citation>
    <scope>NUCLEOTIDE SEQUENCE [LARGE SCALE GENOMIC DNA]</scope>
    <source>
        <strain evidence="7 8">S</strain>
    </source>
</reference>
<feature type="transmembrane region" description="Helical" evidence="6">
    <location>
        <begin position="41"/>
        <end position="59"/>
    </location>
</feature>
<comment type="subcellular location">
    <subcellularLocation>
        <location evidence="1">Membrane</location>
        <topology evidence="1">Multi-pass membrane protein</topology>
    </subcellularLocation>
</comment>
<dbReference type="GO" id="GO:0015144">
    <property type="term" value="F:carbohydrate transmembrane transporter activity"/>
    <property type="evidence" value="ECO:0007669"/>
    <property type="project" value="InterPro"/>
</dbReference>
<comment type="similarity">
    <text evidence="2">Belongs to the TMEM144 family.</text>
</comment>
<dbReference type="InterPro" id="IPR012435">
    <property type="entry name" value="TMEM144"/>
</dbReference>
<dbReference type="OrthoDB" id="426527at2759"/>
<keyword evidence="5 6" id="KW-0472">Membrane</keyword>
<keyword evidence="8" id="KW-1185">Reference proteome</keyword>
<dbReference type="PANTHER" id="PTHR16119">
    <property type="entry name" value="TRANSMEMBRANE PROTEIN 144"/>
    <property type="match status" value="1"/>
</dbReference>
<dbReference type="Pfam" id="PF07857">
    <property type="entry name" value="TMEM144"/>
    <property type="match status" value="1"/>
</dbReference>
<dbReference type="GO" id="GO:0016020">
    <property type="term" value="C:membrane"/>
    <property type="evidence" value="ECO:0007669"/>
    <property type="project" value="UniProtKB-SubCell"/>
</dbReference>
<evidence type="ECO:0000256" key="5">
    <source>
        <dbReference type="ARBA" id="ARBA00023136"/>
    </source>
</evidence>
<evidence type="ECO:0000313" key="8">
    <source>
        <dbReference type="Proteomes" id="UP000230423"/>
    </source>
</evidence>
<protein>
    <submittedName>
        <fullName evidence="7">Uncharacterized protein</fullName>
    </submittedName>
</protein>
<accession>A0A2G9UV56</accession>
<proteinExistence type="inferred from homology"/>
<keyword evidence="4 6" id="KW-1133">Transmembrane helix</keyword>
<feature type="transmembrane region" description="Helical" evidence="6">
    <location>
        <begin position="96"/>
        <end position="117"/>
    </location>
</feature>
<dbReference type="PANTHER" id="PTHR16119:SF13">
    <property type="entry name" value="TRANSMEMBRANE PROTEIN 144 HOMOLOG"/>
    <property type="match status" value="1"/>
</dbReference>
<evidence type="ECO:0000313" key="7">
    <source>
        <dbReference type="EMBL" id="PIO73602.1"/>
    </source>
</evidence>
<organism evidence="7 8">
    <name type="scientific">Teladorsagia circumcincta</name>
    <name type="common">Brown stomach worm</name>
    <name type="synonym">Ostertagia circumcincta</name>
    <dbReference type="NCBI Taxonomy" id="45464"/>
    <lineage>
        <taxon>Eukaryota</taxon>
        <taxon>Metazoa</taxon>
        <taxon>Ecdysozoa</taxon>
        <taxon>Nematoda</taxon>
        <taxon>Chromadorea</taxon>
        <taxon>Rhabditida</taxon>
        <taxon>Rhabditina</taxon>
        <taxon>Rhabditomorpha</taxon>
        <taxon>Strongyloidea</taxon>
        <taxon>Trichostrongylidae</taxon>
        <taxon>Teladorsagia</taxon>
    </lineage>
</organism>
<evidence type="ECO:0000256" key="4">
    <source>
        <dbReference type="ARBA" id="ARBA00022989"/>
    </source>
</evidence>
<dbReference type="InterPro" id="IPR010651">
    <property type="entry name" value="Sugar_transport"/>
</dbReference>
<dbReference type="AlphaFoldDB" id="A0A2G9UV56"/>
<evidence type="ECO:0000256" key="3">
    <source>
        <dbReference type="ARBA" id="ARBA00022692"/>
    </source>
</evidence>
<name>A0A2G9UV56_TELCI</name>
<feature type="transmembrane region" description="Helical" evidence="6">
    <location>
        <begin position="71"/>
        <end position="90"/>
    </location>
</feature>
<dbReference type="EMBL" id="KZ345421">
    <property type="protein sequence ID" value="PIO73602.1"/>
    <property type="molecule type" value="Genomic_DNA"/>
</dbReference>